<evidence type="ECO:0000256" key="8">
    <source>
        <dbReference type="ARBA" id="ARBA00023010"/>
    </source>
</evidence>
<evidence type="ECO:0000256" key="5">
    <source>
        <dbReference type="ARBA" id="ARBA00022737"/>
    </source>
</evidence>
<evidence type="ECO:0000313" key="15">
    <source>
        <dbReference type="Proteomes" id="UP001244341"/>
    </source>
</evidence>
<evidence type="ECO:0000256" key="10">
    <source>
        <dbReference type="ARBA" id="ARBA00023242"/>
    </source>
</evidence>
<keyword evidence="3" id="KW-0813">Transport</keyword>
<dbReference type="SUPFAM" id="SSF81606">
    <property type="entry name" value="PP2C-like"/>
    <property type="match status" value="1"/>
</dbReference>
<dbReference type="InterPro" id="IPR008271">
    <property type="entry name" value="Ser/Thr_kinase_AS"/>
</dbReference>
<dbReference type="InterPro" id="IPR036322">
    <property type="entry name" value="WD40_repeat_dom_sf"/>
</dbReference>
<evidence type="ECO:0000256" key="12">
    <source>
        <dbReference type="SAM" id="MobiDB-lite"/>
    </source>
</evidence>
<keyword evidence="9" id="KW-0906">Nuclear pore complex</keyword>
<keyword evidence="6" id="KW-0509">mRNA transport</keyword>
<gene>
    <name evidence="14" type="ORF">OEZ85_006087</name>
</gene>
<dbReference type="EMBL" id="CP126218">
    <property type="protein sequence ID" value="WIA20252.1"/>
    <property type="molecule type" value="Genomic_DNA"/>
</dbReference>
<keyword evidence="8" id="KW-0811">Translocation</keyword>
<comment type="subcellular location">
    <subcellularLocation>
        <location evidence="1">Nucleus</location>
        <location evidence="1">Nuclear pore complex</location>
    </subcellularLocation>
</comment>
<feature type="repeat" description="WD" evidence="11">
    <location>
        <begin position="52"/>
        <end position="86"/>
    </location>
</feature>
<dbReference type="PROSITE" id="PS50082">
    <property type="entry name" value="WD_REPEATS_2"/>
    <property type="match status" value="3"/>
</dbReference>
<sequence length="801" mass="85348">MAAGGVFESGHLDMVHDAQLDYYGKRLATCSSDRTVKVFDLSGDQRTHIADLKGHEGPVWTVCWAHPRYGSLLASASFDHRVILWKEGSDGQWMQVYKTPPTLHTASVNSIAFGPHELGLVLACASSDGTVSLLEHKPDGSWDTSKISGAHAIGVTAVSWAPAVPAGGMVSSAPPAAPVKRLCTAGCDNTVKVWRCSEAGWALEATLPGHSDWVRDAAWAPNLGLPLNTIASAGQDGQVFAWTEQADGCWQSKLVHDFKVPVWKLSWSVAGNILAVSDGNNAVTLWKESLDGVWQQQFVARVAGQSQSACRPIKPIIKVQAGAMTTAAAQQAGGQGDRLSVEDALVLMQQAVRKGQLQEAAAIGATAAVPLSIRLEDLSLLGEIASGAEATVLYATLNSSSSSSGSITSSPAANPLHGSSSSDVAVKRFKMHHSDDLNRFRRELRILASLAGHPNIVPLLGARALPPDYLMVMPLAATTLHGKLYQFGWRPSHLELLQLAVQAAEALAAVHAKGLVHRDLKPSNMLISYEGQLWLSDFGLAASVEEVVAQSTLSVRMVRSRGKPTGGFLKRAMAGTLEYMAPEVLLKAPASQASDVYGLAIALNELATGVYPYSDCTKDNPEIHTVLEHGYGRQELTTAVAAEGLRPSLPKQGPAGFAELLQAAWNRDPTARPTAAQMRDGLAALLQQLQAQQQQVCGGVEQQQQQEAVGLVHDTVKDPFLCAKRLVMEALSRGSSDNVSAVVLFLQPKHTLERVWVRGGGAAVPAATPTFYGSRRLTTQQAAEQAAVSEEVTQSCEDFAK</sequence>
<dbReference type="Gene3D" id="3.60.40.10">
    <property type="entry name" value="PPM-type phosphatase domain"/>
    <property type="match status" value="1"/>
</dbReference>
<evidence type="ECO:0000256" key="1">
    <source>
        <dbReference type="ARBA" id="ARBA00004567"/>
    </source>
</evidence>
<name>A0ABY8UIW8_TETOB</name>
<dbReference type="Pfam" id="PF00069">
    <property type="entry name" value="Pkinase"/>
    <property type="match status" value="1"/>
</dbReference>
<dbReference type="Gene3D" id="1.10.510.10">
    <property type="entry name" value="Transferase(Phosphotransferase) domain 1"/>
    <property type="match status" value="1"/>
</dbReference>
<dbReference type="Proteomes" id="UP001244341">
    <property type="component" value="Chromosome 11b"/>
</dbReference>
<evidence type="ECO:0000256" key="11">
    <source>
        <dbReference type="PROSITE-ProRule" id="PRU00221"/>
    </source>
</evidence>
<keyword evidence="4 11" id="KW-0853">WD repeat</keyword>
<keyword evidence="7" id="KW-0653">Protein transport</keyword>
<dbReference type="InterPro" id="IPR011009">
    <property type="entry name" value="Kinase-like_dom_sf"/>
</dbReference>
<protein>
    <recommendedName>
        <fullName evidence="13">Protein kinase domain-containing protein</fullName>
    </recommendedName>
</protein>
<evidence type="ECO:0000256" key="9">
    <source>
        <dbReference type="ARBA" id="ARBA00023132"/>
    </source>
</evidence>
<dbReference type="InterPro" id="IPR001680">
    <property type="entry name" value="WD40_rpt"/>
</dbReference>
<dbReference type="InterPro" id="IPR015943">
    <property type="entry name" value="WD40/YVTN_repeat-like_dom_sf"/>
</dbReference>
<dbReference type="SMART" id="SM00220">
    <property type="entry name" value="S_TKc"/>
    <property type="match status" value="1"/>
</dbReference>
<keyword evidence="15" id="KW-1185">Reference proteome</keyword>
<evidence type="ECO:0000256" key="2">
    <source>
        <dbReference type="ARBA" id="ARBA00010102"/>
    </source>
</evidence>
<proteinExistence type="inferred from homology"/>
<keyword evidence="5" id="KW-0677">Repeat</keyword>
<evidence type="ECO:0000256" key="4">
    <source>
        <dbReference type="ARBA" id="ARBA00022574"/>
    </source>
</evidence>
<dbReference type="InterPro" id="IPR000719">
    <property type="entry name" value="Prot_kinase_dom"/>
</dbReference>
<dbReference type="InterPro" id="IPR037363">
    <property type="entry name" value="Sec13/Seh1_fam"/>
</dbReference>
<dbReference type="SUPFAM" id="SSF56112">
    <property type="entry name" value="Protein kinase-like (PK-like)"/>
    <property type="match status" value="1"/>
</dbReference>
<feature type="compositionally biased region" description="Low complexity" evidence="12">
    <location>
        <begin position="400"/>
        <end position="410"/>
    </location>
</feature>
<dbReference type="PROSITE" id="PS00108">
    <property type="entry name" value="PROTEIN_KINASE_ST"/>
    <property type="match status" value="1"/>
</dbReference>
<feature type="repeat" description="WD" evidence="11">
    <location>
        <begin position="8"/>
        <end position="49"/>
    </location>
</feature>
<evidence type="ECO:0000256" key="6">
    <source>
        <dbReference type="ARBA" id="ARBA00022816"/>
    </source>
</evidence>
<dbReference type="SMART" id="SM00320">
    <property type="entry name" value="WD40"/>
    <property type="match status" value="6"/>
</dbReference>
<organism evidence="14 15">
    <name type="scientific">Tetradesmus obliquus</name>
    <name type="common">Green alga</name>
    <name type="synonym">Acutodesmus obliquus</name>
    <dbReference type="NCBI Taxonomy" id="3088"/>
    <lineage>
        <taxon>Eukaryota</taxon>
        <taxon>Viridiplantae</taxon>
        <taxon>Chlorophyta</taxon>
        <taxon>core chlorophytes</taxon>
        <taxon>Chlorophyceae</taxon>
        <taxon>CS clade</taxon>
        <taxon>Sphaeropleales</taxon>
        <taxon>Scenedesmaceae</taxon>
        <taxon>Tetradesmus</taxon>
    </lineage>
</organism>
<comment type="similarity">
    <text evidence="2">Belongs to the WD repeat SEC13 family.</text>
</comment>
<feature type="repeat" description="WD" evidence="11">
    <location>
        <begin position="207"/>
        <end position="242"/>
    </location>
</feature>
<evidence type="ECO:0000313" key="14">
    <source>
        <dbReference type="EMBL" id="WIA20252.1"/>
    </source>
</evidence>
<evidence type="ECO:0000256" key="7">
    <source>
        <dbReference type="ARBA" id="ARBA00022927"/>
    </source>
</evidence>
<accession>A0ABY8UIW8</accession>
<dbReference type="PANTHER" id="PTHR11024:SF2">
    <property type="entry name" value="PROTEIN SEC13 HOMOLOG"/>
    <property type="match status" value="1"/>
</dbReference>
<keyword evidence="10" id="KW-0539">Nucleus</keyword>
<feature type="region of interest" description="Disordered" evidence="12">
    <location>
        <begin position="400"/>
        <end position="419"/>
    </location>
</feature>
<evidence type="ECO:0000259" key="13">
    <source>
        <dbReference type="PROSITE" id="PS50011"/>
    </source>
</evidence>
<dbReference type="Gene3D" id="3.30.200.20">
    <property type="entry name" value="Phosphorylase Kinase, domain 1"/>
    <property type="match status" value="1"/>
</dbReference>
<feature type="domain" description="Protein kinase" evidence="13">
    <location>
        <begin position="378"/>
        <end position="686"/>
    </location>
</feature>
<dbReference type="SUPFAM" id="SSF50978">
    <property type="entry name" value="WD40 repeat-like"/>
    <property type="match status" value="1"/>
</dbReference>
<dbReference type="InterPro" id="IPR036457">
    <property type="entry name" value="PPM-type-like_dom_sf"/>
</dbReference>
<evidence type="ECO:0000256" key="3">
    <source>
        <dbReference type="ARBA" id="ARBA00022448"/>
    </source>
</evidence>
<reference evidence="14 15" key="1">
    <citation type="submission" date="2023-05" db="EMBL/GenBank/DDBJ databases">
        <title>A 100% complete, gapless, phased diploid assembly of the Scenedesmus obliquus UTEX 3031 genome.</title>
        <authorList>
            <person name="Biondi T.C."/>
            <person name="Hanschen E.R."/>
            <person name="Kwon T."/>
            <person name="Eng W."/>
            <person name="Kruse C.P.S."/>
            <person name="Koehler S.I."/>
            <person name="Kunde Y."/>
            <person name="Gleasner C.D."/>
            <person name="You Mak K.T."/>
            <person name="Polle J."/>
            <person name="Hovde B.T."/>
            <person name="Starkenburg S.R."/>
        </authorList>
    </citation>
    <scope>NUCLEOTIDE SEQUENCE [LARGE SCALE GENOMIC DNA]</scope>
    <source>
        <strain evidence="14 15">DOE0152z</strain>
    </source>
</reference>
<dbReference type="Gene3D" id="2.130.10.10">
    <property type="entry name" value="YVTN repeat-like/Quinoprotein amine dehydrogenase"/>
    <property type="match status" value="1"/>
</dbReference>
<dbReference type="Pfam" id="PF00400">
    <property type="entry name" value="WD40"/>
    <property type="match status" value="4"/>
</dbReference>
<dbReference type="PANTHER" id="PTHR11024">
    <property type="entry name" value="NUCLEAR PORE COMPLEX PROTEIN SEC13 / SEH1 FAMILY MEMBER"/>
    <property type="match status" value="1"/>
</dbReference>
<dbReference type="PROSITE" id="PS50011">
    <property type="entry name" value="PROTEIN_KINASE_DOM"/>
    <property type="match status" value="1"/>
</dbReference>